<keyword evidence="1" id="KW-0732">Signal</keyword>
<reference evidence="3 4" key="1">
    <citation type="submission" date="2019-05" db="EMBL/GenBank/DDBJ databases">
        <authorList>
            <person name="Zhou X."/>
        </authorList>
    </citation>
    <scope>NUCLEOTIDE SEQUENCE [LARGE SCALE GENOMIC DNA]</scope>
    <source>
        <strain evidence="3 4">DSM 432</strain>
    </source>
</reference>
<feature type="domain" description="SnoaL-like" evidence="2">
    <location>
        <begin position="45"/>
        <end position="155"/>
    </location>
</feature>
<dbReference type="InterPro" id="IPR032710">
    <property type="entry name" value="NTF2-like_dom_sf"/>
</dbReference>
<feature type="signal peptide" evidence="1">
    <location>
        <begin position="1"/>
        <end position="26"/>
    </location>
</feature>
<dbReference type="GeneID" id="95773680"/>
<accession>A0A6C1KID8</accession>
<gene>
    <name evidence="3" type="ORF">FBQ73_09475</name>
</gene>
<protein>
    <submittedName>
        <fullName evidence="3">Nuclear transport factor 2 family protein</fullName>
    </submittedName>
</protein>
<proteinExistence type="predicted"/>
<sequence length="163" mass="17362">MMRRAALPLASVALALAMALPLRAAAAGETAQAADQAAIRARLTGWAEAFNAGDAGRVCDLFADDLQSDVETAPAGDKASVCTRLKAALAKPDRRLTYAVAIHDILVSGDMAAVRLTWTSTLSAAGENTPDRSESWAEQGLDVFRRDPDGVWRIVRYMAFGTR</sequence>
<dbReference type="Gene3D" id="3.10.450.50">
    <property type="match status" value="1"/>
</dbReference>
<feature type="chain" id="PRO_5025509890" evidence="1">
    <location>
        <begin position="27"/>
        <end position="163"/>
    </location>
</feature>
<dbReference type="RefSeq" id="WP_138399244.1">
    <property type="nucleotide sequence ID" value="NZ_JBAFVI010000002.1"/>
</dbReference>
<organism evidence="3 4">
    <name type="scientific">Xanthobacter autotrophicus</name>
    <dbReference type="NCBI Taxonomy" id="280"/>
    <lineage>
        <taxon>Bacteria</taxon>
        <taxon>Pseudomonadati</taxon>
        <taxon>Pseudomonadota</taxon>
        <taxon>Alphaproteobacteria</taxon>
        <taxon>Hyphomicrobiales</taxon>
        <taxon>Xanthobacteraceae</taxon>
        <taxon>Xanthobacter</taxon>
    </lineage>
</organism>
<name>A0A6C1KID8_XANAU</name>
<dbReference type="Pfam" id="PF12680">
    <property type="entry name" value="SnoaL_2"/>
    <property type="match status" value="1"/>
</dbReference>
<dbReference type="EMBL" id="VAUP01000022">
    <property type="protein sequence ID" value="TLX42884.1"/>
    <property type="molecule type" value="Genomic_DNA"/>
</dbReference>
<dbReference type="OrthoDB" id="7375616at2"/>
<evidence type="ECO:0000259" key="2">
    <source>
        <dbReference type="Pfam" id="PF12680"/>
    </source>
</evidence>
<evidence type="ECO:0000313" key="3">
    <source>
        <dbReference type="EMBL" id="TLX42884.1"/>
    </source>
</evidence>
<dbReference type="InterPro" id="IPR037401">
    <property type="entry name" value="SnoaL-like"/>
</dbReference>
<dbReference type="Proteomes" id="UP000305131">
    <property type="component" value="Unassembled WGS sequence"/>
</dbReference>
<evidence type="ECO:0000256" key="1">
    <source>
        <dbReference type="SAM" id="SignalP"/>
    </source>
</evidence>
<dbReference type="SUPFAM" id="SSF54427">
    <property type="entry name" value="NTF2-like"/>
    <property type="match status" value="1"/>
</dbReference>
<comment type="caution">
    <text evidence="3">The sequence shown here is derived from an EMBL/GenBank/DDBJ whole genome shotgun (WGS) entry which is preliminary data.</text>
</comment>
<evidence type="ECO:0000313" key="4">
    <source>
        <dbReference type="Proteomes" id="UP000305131"/>
    </source>
</evidence>
<dbReference type="AlphaFoldDB" id="A0A6C1KID8"/>